<evidence type="ECO:0000256" key="1">
    <source>
        <dbReference type="ARBA" id="ARBA00009437"/>
    </source>
</evidence>
<dbReference type="InterPro" id="IPR058163">
    <property type="entry name" value="LysR-type_TF_proteobact-type"/>
</dbReference>
<dbReference type="EMBL" id="CP138203">
    <property type="protein sequence ID" value="WPC75101.1"/>
    <property type="molecule type" value="Genomic_DNA"/>
</dbReference>
<name>A0ABZ0QF51_9VIBR</name>
<dbReference type="SUPFAM" id="SSF46785">
    <property type="entry name" value="Winged helix' DNA-binding domain"/>
    <property type="match status" value="1"/>
</dbReference>
<keyword evidence="7" id="KW-1185">Reference proteome</keyword>
<evidence type="ECO:0000313" key="6">
    <source>
        <dbReference type="EMBL" id="WPC75101.1"/>
    </source>
</evidence>
<protein>
    <submittedName>
        <fullName evidence="6">LysR family transcriptional regulator</fullName>
    </submittedName>
</protein>
<organism evidence="6 7">
    <name type="scientific">Vibrio porteresiae DSM 19223</name>
    <dbReference type="NCBI Taxonomy" id="1123496"/>
    <lineage>
        <taxon>Bacteria</taxon>
        <taxon>Pseudomonadati</taxon>
        <taxon>Pseudomonadota</taxon>
        <taxon>Gammaproteobacteria</taxon>
        <taxon>Vibrionales</taxon>
        <taxon>Vibrionaceae</taxon>
        <taxon>Vibrio</taxon>
    </lineage>
</organism>
<dbReference type="CDD" id="cd08422">
    <property type="entry name" value="PBP2_CrgA_like"/>
    <property type="match status" value="1"/>
</dbReference>
<comment type="similarity">
    <text evidence="1">Belongs to the LysR transcriptional regulatory family.</text>
</comment>
<reference evidence="6 7" key="1">
    <citation type="submission" date="2023-11" db="EMBL/GenBank/DDBJ databases">
        <title>Plant-associative lifestyle of Vibrio porteresiae and its evolutionary dynamics.</title>
        <authorList>
            <person name="Rameshkumar N."/>
            <person name="Kirti K."/>
        </authorList>
    </citation>
    <scope>NUCLEOTIDE SEQUENCE [LARGE SCALE GENOMIC DNA]</scope>
    <source>
        <strain evidence="6 7">MSSRF30</strain>
    </source>
</reference>
<dbReference type="InterPro" id="IPR000847">
    <property type="entry name" value="LysR_HTH_N"/>
</dbReference>
<feature type="domain" description="HTH lysR-type" evidence="5">
    <location>
        <begin position="7"/>
        <end position="64"/>
    </location>
</feature>
<dbReference type="PANTHER" id="PTHR30537:SF5">
    <property type="entry name" value="HTH-TYPE TRANSCRIPTIONAL ACTIVATOR TTDR-RELATED"/>
    <property type="match status" value="1"/>
</dbReference>
<dbReference type="Pfam" id="PF00126">
    <property type="entry name" value="HTH_1"/>
    <property type="match status" value="1"/>
</dbReference>
<dbReference type="InterPro" id="IPR036388">
    <property type="entry name" value="WH-like_DNA-bd_sf"/>
</dbReference>
<evidence type="ECO:0000256" key="4">
    <source>
        <dbReference type="ARBA" id="ARBA00023163"/>
    </source>
</evidence>
<dbReference type="PRINTS" id="PR00039">
    <property type="entry name" value="HTHLYSR"/>
</dbReference>
<evidence type="ECO:0000256" key="2">
    <source>
        <dbReference type="ARBA" id="ARBA00023015"/>
    </source>
</evidence>
<evidence type="ECO:0000259" key="5">
    <source>
        <dbReference type="PROSITE" id="PS50931"/>
    </source>
</evidence>
<proteinExistence type="inferred from homology"/>
<keyword evidence="2" id="KW-0805">Transcription regulation</keyword>
<dbReference type="PROSITE" id="PS50931">
    <property type="entry name" value="HTH_LYSR"/>
    <property type="match status" value="1"/>
</dbReference>
<evidence type="ECO:0000256" key="3">
    <source>
        <dbReference type="ARBA" id="ARBA00023125"/>
    </source>
</evidence>
<gene>
    <name evidence="6" type="ORF">R8Z52_07855</name>
</gene>
<dbReference type="Pfam" id="PF03466">
    <property type="entry name" value="LysR_substrate"/>
    <property type="match status" value="1"/>
</dbReference>
<dbReference type="Gene3D" id="1.10.10.10">
    <property type="entry name" value="Winged helix-like DNA-binding domain superfamily/Winged helix DNA-binding domain"/>
    <property type="match status" value="1"/>
</dbReference>
<dbReference type="RefSeq" id="WP_261895535.1">
    <property type="nucleotide sequence ID" value="NZ_AP024895.1"/>
</dbReference>
<dbReference type="Gene3D" id="3.40.190.290">
    <property type="match status" value="1"/>
</dbReference>
<dbReference type="Proteomes" id="UP001304071">
    <property type="component" value="Chromosome 1"/>
</dbReference>
<dbReference type="InterPro" id="IPR036390">
    <property type="entry name" value="WH_DNA-bd_sf"/>
</dbReference>
<evidence type="ECO:0000313" key="7">
    <source>
        <dbReference type="Proteomes" id="UP001304071"/>
    </source>
</evidence>
<dbReference type="PANTHER" id="PTHR30537">
    <property type="entry name" value="HTH-TYPE TRANSCRIPTIONAL REGULATOR"/>
    <property type="match status" value="1"/>
</dbReference>
<sequence>MAVATTDKIELMKTFVRIVEAGSLSAAAQQIGTTQPTISRRLKQLEHYVGGRLFNRTTHHLKLTEIGEKYYLGAVELLANWDAFEAGVVGSASEPTGRLRVIVPHAFGQDTLIEPLTEFMALHPKLNVEWLLHDDRSILDFVTNDIDCAIQVGDNIDDNMVAIRIAEVPRIAVAKPGLIEDLASVNEEPQKLTRYPWLALQTFYRYQVEFHHHQGKPSQTVAMVPRFFTDSLYALRSAAVNGLGVGVGSQWLLERDIQQGRLINILPSWNAAPLPVYLIYPYAKFYPAKLTTFVQFMRQRISQSLNTVTQITN</sequence>
<keyword evidence="3" id="KW-0238">DNA-binding</keyword>
<accession>A0ABZ0QF51</accession>
<keyword evidence="4" id="KW-0804">Transcription</keyword>
<dbReference type="SUPFAM" id="SSF53850">
    <property type="entry name" value="Periplasmic binding protein-like II"/>
    <property type="match status" value="1"/>
</dbReference>
<dbReference type="InterPro" id="IPR005119">
    <property type="entry name" value="LysR_subst-bd"/>
</dbReference>